<accession>A0A0M9AB90</accession>
<gene>
    <name evidence="2" type="ORF">WN51_11333</name>
</gene>
<keyword evidence="3" id="KW-1185">Reference proteome</keyword>
<evidence type="ECO:0000313" key="3">
    <source>
        <dbReference type="Proteomes" id="UP000053105"/>
    </source>
</evidence>
<protein>
    <submittedName>
        <fullName evidence="2">Uncharacterized protein</fullName>
    </submittedName>
</protein>
<sequence>MTNGQMSGITHLISSVEFHYQHDCVTAEPALNNHLVTTGAPHRVERQADPFRFIDQLISDVIQLPGKAIEQILNIVRSIFSSIRSAVESLLNGVETLIDNLVEEVNGTNSNTGGRRRRSTDPAPSLPDLILNPFNNVRKMLSQVESTTGGEIETIMNVAVQTALNFLSTQIKIVSDKRTTFLFKGTSLEKCIVNIPSKREKETGIKSSMIFLEKVLNLAHQIQNILVIVVRQFDSYAKFNNLVHTNRDKYTDMER</sequence>
<dbReference type="AlphaFoldDB" id="A0A0M9AB90"/>
<evidence type="ECO:0000256" key="1">
    <source>
        <dbReference type="SAM" id="MobiDB-lite"/>
    </source>
</evidence>
<dbReference type="EMBL" id="KQ435710">
    <property type="protein sequence ID" value="KOX79723.1"/>
    <property type="molecule type" value="Genomic_DNA"/>
</dbReference>
<proteinExistence type="predicted"/>
<name>A0A0M9AB90_9HYME</name>
<dbReference type="OrthoDB" id="7612172at2759"/>
<dbReference type="Proteomes" id="UP000053105">
    <property type="component" value="Unassembled WGS sequence"/>
</dbReference>
<organism evidence="2 3">
    <name type="scientific">Melipona quadrifasciata</name>
    <dbReference type="NCBI Taxonomy" id="166423"/>
    <lineage>
        <taxon>Eukaryota</taxon>
        <taxon>Metazoa</taxon>
        <taxon>Ecdysozoa</taxon>
        <taxon>Arthropoda</taxon>
        <taxon>Hexapoda</taxon>
        <taxon>Insecta</taxon>
        <taxon>Pterygota</taxon>
        <taxon>Neoptera</taxon>
        <taxon>Endopterygota</taxon>
        <taxon>Hymenoptera</taxon>
        <taxon>Apocrita</taxon>
        <taxon>Aculeata</taxon>
        <taxon>Apoidea</taxon>
        <taxon>Anthophila</taxon>
        <taxon>Apidae</taxon>
        <taxon>Melipona</taxon>
    </lineage>
</organism>
<reference evidence="2 3" key="1">
    <citation type="submission" date="2015-07" db="EMBL/GenBank/DDBJ databases">
        <title>The genome of Melipona quadrifasciata.</title>
        <authorList>
            <person name="Pan H."/>
            <person name="Kapheim K."/>
        </authorList>
    </citation>
    <scope>NUCLEOTIDE SEQUENCE [LARGE SCALE GENOMIC DNA]</scope>
    <source>
        <strain evidence="2">0111107301</strain>
        <tissue evidence="2">Whole body</tissue>
    </source>
</reference>
<evidence type="ECO:0000313" key="2">
    <source>
        <dbReference type="EMBL" id="KOX79723.1"/>
    </source>
</evidence>
<feature type="region of interest" description="Disordered" evidence="1">
    <location>
        <begin position="105"/>
        <end position="125"/>
    </location>
</feature>